<comment type="caution">
    <text evidence="1">The sequence shown here is derived from an EMBL/GenBank/DDBJ whole genome shotgun (WGS) entry which is preliminary data.</text>
</comment>
<proteinExistence type="predicted"/>
<protein>
    <submittedName>
        <fullName evidence="1">Uncharacterized protein</fullName>
    </submittedName>
</protein>
<name>A0AAJ1TML2_9BACL</name>
<dbReference type="Proteomes" id="UP001238450">
    <property type="component" value="Unassembled WGS sequence"/>
</dbReference>
<dbReference type="EMBL" id="JAUSUV010000016">
    <property type="protein sequence ID" value="MDQ0418686.1"/>
    <property type="molecule type" value="Genomic_DNA"/>
</dbReference>
<dbReference type="RefSeq" id="WP_307254582.1">
    <property type="nucleotide sequence ID" value="NZ_JAUSUV010000016.1"/>
</dbReference>
<evidence type="ECO:0000313" key="2">
    <source>
        <dbReference type="Proteomes" id="UP001238450"/>
    </source>
</evidence>
<dbReference type="AlphaFoldDB" id="A0AAJ1TML2"/>
<accession>A0AAJ1TML2</accession>
<organism evidence="1 2">
    <name type="scientific">Croceifilum oryzae</name>
    <dbReference type="NCBI Taxonomy" id="1553429"/>
    <lineage>
        <taxon>Bacteria</taxon>
        <taxon>Bacillati</taxon>
        <taxon>Bacillota</taxon>
        <taxon>Bacilli</taxon>
        <taxon>Bacillales</taxon>
        <taxon>Thermoactinomycetaceae</taxon>
        <taxon>Croceifilum</taxon>
    </lineage>
</organism>
<gene>
    <name evidence="1" type="ORF">J2Z48_002889</name>
</gene>
<reference evidence="1 2" key="1">
    <citation type="submission" date="2023-07" db="EMBL/GenBank/DDBJ databases">
        <title>Genomic Encyclopedia of Type Strains, Phase IV (KMG-IV): sequencing the most valuable type-strain genomes for metagenomic binning, comparative biology and taxonomic classification.</title>
        <authorList>
            <person name="Goeker M."/>
        </authorList>
    </citation>
    <scope>NUCLEOTIDE SEQUENCE [LARGE SCALE GENOMIC DNA]</scope>
    <source>
        <strain evidence="1 2">DSM 46876</strain>
    </source>
</reference>
<evidence type="ECO:0000313" key="1">
    <source>
        <dbReference type="EMBL" id="MDQ0418686.1"/>
    </source>
</evidence>
<keyword evidence="2" id="KW-1185">Reference proteome</keyword>
<sequence>MYISSEGAAGKIAKSFDEFILILITCPFWTDLLKFSGEGQLAEMRKTLIYLQSNEEYIEVGKSKTKLATKLSLNLLSIDPVEKLHEAMNSKPEIAVSSISGDLFHSLFNSFVANDLRR</sequence>